<dbReference type="SMART" id="SM00448">
    <property type="entry name" value="REC"/>
    <property type="match status" value="2"/>
</dbReference>
<evidence type="ECO:0000313" key="5">
    <source>
        <dbReference type="Proteomes" id="UP000228711"/>
    </source>
</evidence>
<dbReference type="AlphaFoldDB" id="A0A2H0YRZ3"/>
<accession>A0A2H0YRZ3</accession>
<dbReference type="SUPFAM" id="SSF52172">
    <property type="entry name" value="CheY-like"/>
    <property type="match status" value="2"/>
</dbReference>
<dbReference type="EMBL" id="PEXV01000131">
    <property type="protein sequence ID" value="PIS41274.1"/>
    <property type="molecule type" value="Genomic_DNA"/>
</dbReference>
<dbReference type="CDD" id="cd00156">
    <property type="entry name" value="REC"/>
    <property type="match status" value="1"/>
</dbReference>
<sequence>MHGSMKSVPLEKKQPQVYIIQSGTSLTHLLTDELSVRGYSVTALHSEPDALAELSKKDVSASVLIVDVTDNEIDAFHLLQKIKEQERTFVSIVVSATDEAVDLDRALAHGAEDYIIKDQFSVEELVSKIRRAQLRLNVAQTPMITPSEQELGAFDTTAIHVLIIEDDQFLRDLASRKLKQEGFQVDIAIDGTEGLKKIEHDRPTVVLLDIILPGLDGFDILKKVRAHKNAGVSGTVVILLSNLGQEADVAKGERLGADDYLIKANFTIDEIIEKIKTAVIAKRGRSVT</sequence>
<evidence type="ECO:0000256" key="2">
    <source>
        <dbReference type="PROSITE-ProRule" id="PRU00169"/>
    </source>
</evidence>
<organism evidence="4 5">
    <name type="scientific">Candidatus Kerfeldbacteria bacterium CG08_land_8_20_14_0_20_42_7</name>
    <dbReference type="NCBI Taxonomy" id="2014245"/>
    <lineage>
        <taxon>Bacteria</taxon>
        <taxon>Candidatus Kerfeldiibacteriota</taxon>
    </lineage>
</organism>
<feature type="domain" description="Response regulatory" evidence="3">
    <location>
        <begin position="16"/>
        <end position="132"/>
    </location>
</feature>
<keyword evidence="1 2" id="KW-0597">Phosphoprotein</keyword>
<dbReference type="Proteomes" id="UP000228711">
    <property type="component" value="Unassembled WGS sequence"/>
</dbReference>
<dbReference type="Gene3D" id="3.40.50.2300">
    <property type="match status" value="2"/>
</dbReference>
<evidence type="ECO:0000259" key="3">
    <source>
        <dbReference type="PROSITE" id="PS50110"/>
    </source>
</evidence>
<feature type="domain" description="Response regulatory" evidence="3">
    <location>
        <begin position="160"/>
        <end position="278"/>
    </location>
</feature>
<dbReference type="PANTHER" id="PTHR44591">
    <property type="entry name" value="STRESS RESPONSE REGULATOR PROTEIN 1"/>
    <property type="match status" value="1"/>
</dbReference>
<protein>
    <recommendedName>
        <fullName evidence="3">Response regulatory domain-containing protein</fullName>
    </recommendedName>
</protein>
<feature type="modified residue" description="4-aspartylphosphate" evidence="2">
    <location>
        <position position="209"/>
    </location>
</feature>
<dbReference type="PANTHER" id="PTHR44591:SF3">
    <property type="entry name" value="RESPONSE REGULATORY DOMAIN-CONTAINING PROTEIN"/>
    <property type="match status" value="1"/>
</dbReference>
<evidence type="ECO:0000256" key="1">
    <source>
        <dbReference type="ARBA" id="ARBA00022553"/>
    </source>
</evidence>
<comment type="caution">
    <text evidence="4">The sequence shown here is derived from an EMBL/GenBank/DDBJ whole genome shotgun (WGS) entry which is preliminary data.</text>
</comment>
<dbReference type="InterPro" id="IPR050595">
    <property type="entry name" value="Bact_response_regulator"/>
</dbReference>
<proteinExistence type="predicted"/>
<dbReference type="InterPro" id="IPR011006">
    <property type="entry name" value="CheY-like_superfamily"/>
</dbReference>
<dbReference type="Pfam" id="PF00072">
    <property type="entry name" value="Response_reg"/>
    <property type="match status" value="2"/>
</dbReference>
<dbReference type="PROSITE" id="PS50110">
    <property type="entry name" value="RESPONSE_REGULATORY"/>
    <property type="match status" value="2"/>
</dbReference>
<feature type="modified residue" description="4-aspartylphosphate" evidence="2">
    <location>
        <position position="67"/>
    </location>
</feature>
<gene>
    <name evidence="4" type="ORF">COT25_04010</name>
</gene>
<dbReference type="InterPro" id="IPR001789">
    <property type="entry name" value="Sig_transdc_resp-reg_receiver"/>
</dbReference>
<name>A0A2H0YRZ3_9BACT</name>
<reference evidence="5" key="1">
    <citation type="submission" date="2017-09" db="EMBL/GenBank/DDBJ databases">
        <title>Depth-based differentiation of microbial function through sediment-hosted aquifers and enrichment of novel symbionts in the deep terrestrial subsurface.</title>
        <authorList>
            <person name="Probst A.J."/>
            <person name="Ladd B."/>
            <person name="Jarett J.K."/>
            <person name="Geller-Mcgrath D.E."/>
            <person name="Sieber C.M.K."/>
            <person name="Emerson J.B."/>
            <person name="Anantharaman K."/>
            <person name="Thomas B.C."/>
            <person name="Malmstrom R."/>
            <person name="Stieglmeier M."/>
            <person name="Klingl A."/>
            <person name="Woyke T."/>
            <person name="Ryan C.M."/>
            <person name="Banfield J.F."/>
        </authorList>
    </citation>
    <scope>NUCLEOTIDE SEQUENCE [LARGE SCALE GENOMIC DNA]</scope>
</reference>
<dbReference type="GO" id="GO:0000160">
    <property type="term" value="P:phosphorelay signal transduction system"/>
    <property type="evidence" value="ECO:0007669"/>
    <property type="project" value="InterPro"/>
</dbReference>
<dbReference type="CDD" id="cd17574">
    <property type="entry name" value="REC_OmpR"/>
    <property type="match status" value="1"/>
</dbReference>
<evidence type="ECO:0000313" key="4">
    <source>
        <dbReference type="EMBL" id="PIS41274.1"/>
    </source>
</evidence>